<reference evidence="1 2" key="1">
    <citation type="submission" date="2017-12" db="EMBL/GenBank/DDBJ databases">
        <title>Phylogenetic diversity of female urinary microbiome.</title>
        <authorList>
            <person name="Thomas-White K."/>
            <person name="Wolfe A.J."/>
        </authorList>
    </citation>
    <scope>NUCLEOTIDE SEQUENCE [LARGE SCALE GENOMIC DNA]</scope>
    <source>
        <strain evidence="1 2">UMB0416</strain>
    </source>
</reference>
<evidence type="ECO:0000313" key="1">
    <source>
        <dbReference type="EMBL" id="PKZ69197.1"/>
    </source>
</evidence>
<proteinExistence type="predicted"/>
<dbReference type="Pfam" id="PF06528">
    <property type="entry name" value="Phage_P2_GpE"/>
    <property type="match status" value="1"/>
</dbReference>
<accession>A0A2I1RJ90</accession>
<sequence>MADIALVFGWQPDIMYNMTIDELAEWREQARIRNNPDE</sequence>
<evidence type="ECO:0000313" key="2">
    <source>
        <dbReference type="Proteomes" id="UP000234914"/>
    </source>
</evidence>
<protein>
    <submittedName>
        <fullName evidence="1">GpE family phage tail protein</fullName>
    </submittedName>
</protein>
<comment type="caution">
    <text evidence="1">The sequence shown here is derived from an EMBL/GenBank/DDBJ whole genome shotgun (WGS) entry which is preliminary data.</text>
</comment>
<dbReference type="Proteomes" id="UP000234914">
    <property type="component" value="Unassembled WGS sequence"/>
</dbReference>
<name>A0A2I1RJ90_FAUOS</name>
<dbReference type="EMBL" id="PKJS01000005">
    <property type="protein sequence ID" value="PKZ69197.1"/>
    <property type="molecule type" value="Genomic_DNA"/>
</dbReference>
<dbReference type="AlphaFoldDB" id="A0A2I1RJ90"/>
<dbReference type="InterPro" id="IPR009493">
    <property type="entry name" value="P2_GpE"/>
</dbReference>
<gene>
    <name evidence="1" type="ORF">CYJ96_04590</name>
</gene>
<organism evidence="1 2">
    <name type="scientific">Faucicola osloensis</name>
    <name type="common">Moraxella osloensis</name>
    <dbReference type="NCBI Taxonomy" id="34062"/>
    <lineage>
        <taxon>Bacteria</taxon>
        <taxon>Pseudomonadati</taxon>
        <taxon>Pseudomonadota</taxon>
        <taxon>Gammaproteobacteria</taxon>
        <taxon>Moraxellales</taxon>
        <taxon>Moraxellaceae</taxon>
        <taxon>Faucicola</taxon>
    </lineage>
</organism>